<proteinExistence type="predicted"/>
<accession>H2YP17</accession>
<evidence type="ECO:0000313" key="2">
    <source>
        <dbReference type="Proteomes" id="UP000007875"/>
    </source>
</evidence>
<dbReference type="InParanoid" id="H2YP17"/>
<dbReference type="Proteomes" id="UP000007875">
    <property type="component" value="Unassembled WGS sequence"/>
</dbReference>
<dbReference type="Ensembl" id="ENSCSAVT00000007166.1">
    <property type="protein sequence ID" value="ENSCSAVP00000007075.1"/>
    <property type="gene ID" value="ENSCSAVG00000004228.1"/>
</dbReference>
<sequence>MRLGYFPISHLVLVSFSEVKTNNSPNSAKLHIVFSVTALLQLVLMRRPFLRFYK</sequence>
<reference evidence="1" key="2">
    <citation type="submission" date="2025-08" db="UniProtKB">
        <authorList>
            <consortium name="Ensembl"/>
        </authorList>
    </citation>
    <scope>IDENTIFICATION</scope>
</reference>
<reference evidence="1" key="3">
    <citation type="submission" date="2025-09" db="UniProtKB">
        <authorList>
            <consortium name="Ensembl"/>
        </authorList>
    </citation>
    <scope>IDENTIFICATION</scope>
</reference>
<reference evidence="2" key="1">
    <citation type="submission" date="2003-08" db="EMBL/GenBank/DDBJ databases">
        <authorList>
            <person name="Birren B."/>
            <person name="Nusbaum C."/>
            <person name="Abebe A."/>
            <person name="Abouelleil A."/>
            <person name="Adekoya E."/>
            <person name="Ait-zahra M."/>
            <person name="Allen N."/>
            <person name="Allen T."/>
            <person name="An P."/>
            <person name="Anderson M."/>
            <person name="Anderson S."/>
            <person name="Arachchi H."/>
            <person name="Armbruster J."/>
            <person name="Bachantsang P."/>
            <person name="Baldwin J."/>
            <person name="Barry A."/>
            <person name="Bayul T."/>
            <person name="Blitshsteyn B."/>
            <person name="Bloom T."/>
            <person name="Blye J."/>
            <person name="Boguslavskiy L."/>
            <person name="Borowsky M."/>
            <person name="Boukhgalter B."/>
            <person name="Brunache A."/>
            <person name="Butler J."/>
            <person name="Calixte N."/>
            <person name="Calvo S."/>
            <person name="Camarata J."/>
            <person name="Campo K."/>
            <person name="Chang J."/>
            <person name="Cheshatsang Y."/>
            <person name="Citroen M."/>
            <person name="Collymore A."/>
            <person name="Considine T."/>
            <person name="Cook A."/>
            <person name="Cooke P."/>
            <person name="Corum B."/>
            <person name="Cuomo C."/>
            <person name="David R."/>
            <person name="Dawoe T."/>
            <person name="Degray S."/>
            <person name="Dodge S."/>
            <person name="Dooley K."/>
            <person name="Dorje P."/>
            <person name="Dorjee K."/>
            <person name="Dorris L."/>
            <person name="Duffey N."/>
            <person name="Dupes A."/>
            <person name="Elkins T."/>
            <person name="Engels R."/>
            <person name="Erickson J."/>
            <person name="Farina A."/>
            <person name="Faro S."/>
            <person name="Ferreira P."/>
            <person name="Fischer H."/>
            <person name="Fitzgerald M."/>
            <person name="Foley K."/>
            <person name="Gage D."/>
            <person name="Galagan J."/>
            <person name="Gearin G."/>
            <person name="Gnerre S."/>
            <person name="Gnirke A."/>
            <person name="Goyette A."/>
            <person name="Graham J."/>
            <person name="Grandbois E."/>
            <person name="Gyaltsen K."/>
            <person name="Hafez N."/>
            <person name="Hagopian D."/>
            <person name="Hagos B."/>
            <person name="Hall J."/>
            <person name="Hatcher B."/>
            <person name="Heller A."/>
            <person name="Higgins H."/>
            <person name="Honan T."/>
            <person name="Horn A."/>
            <person name="Houde N."/>
            <person name="Hughes L."/>
            <person name="Hulme W."/>
            <person name="Husby E."/>
            <person name="Iliev I."/>
            <person name="Jaffe D."/>
            <person name="Jones C."/>
            <person name="Kamal M."/>
            <person name="Kamat A."/>
            <person name="Kamvysselis M."/>
            <person name="Karlsson E."/>
            <person name="Kells C."/>
            <person name="Kieu A."/>
            <person name="Kisner P."/>
            <person name="Kodira C."/>
            <person name="Kulbokas E."/>
            <person name="Labutti K."/>
            <person name="Lama D."/>
            <person name="Landers T."/>
            <person name="Leger J."/>
            <person name="Levine S."/>
            <person name="Lewis D."/>
            <person name="Lewis T."/>
            <person name="Lindblad-toh K."/>
            <person name="Liu X."/>
            <person name="Lokyitsang T."/>
            <person name="Lokyitsang Y."/>
            <person name="Lucien O."/>
            <person name="Lui A."/>
            <person name="Ma L.J."/>
            <person name="Mabbitt R."/>
            <person name="Macdonald J."/>
            <person name="Maclean C."/>
            <person name="Major J."/>
            <person name="Manning J."/>
            <person name="Marabella R."/>
            <person name="Maru K."/>
            <person name="Matthews C."/>
            <person name="Mauceli E."/>
            <person name="Mccarthy M."/>
            <person name="Mcdonough S."/>
            <person name="Mcghee T."/>
            <person name="Meldrim J."/>
            <person name="Meneus L."/>
            <person name="Mesirov J."/>
            <person name="Mihalev A."/>
            <person name="Mihova T."/>
            <person name="Mikkelsen T."/>
            <person name="Mlenga V."/>
            <person name="Moru K."/>
            <person name="Mozes J."/>
            <person name="Mulrain L."/>
            <person name="Munson G."/>
            <person name="Naylor J."/>
            <person name="Newes C."/>
            <person name="Nguyen C."/>
            <person name="Nguyen N."/>
            <person name="Nguyen T."/>
            <person name="Nicol R."/>
            <person name="Nielsen C."/>
            <person name="Nizzari M."/>
            <person name="Norbu C."/>
            <person name="Norbu N."/>
            <person name="O'donnell P."/>
            <person name="Okoawo O."/>
            <person name="O'leary S."/>
            <person name="Omotosho B."/>
            <person name="O'neill K."/>
            <person name="Osman S."/>
            <person name="Parker S."/>
            <person name="Perrin D."/>
            <person name="Phunkhang P."/>
            <person name="Piqani B."/>
            <person name="Purcell S."/>
            <person name="Rachupka T."/>
            <person name="Ramasamy U."/>
            <person name="Rameau R."/>
            <person name="Ray V."/>
            <person name="Raymond C."/>
            <person name="Retta R."/>
            <person name="Richardson S."/>
            <person name="Rise C."/>
            <person name="Rodriguez J."/>
            <person name="Rogers J."/>
            <person name="Rogov P."/>
            <person name="Rutman M."/>
            <person name="Schupbach R."/>
            <person name="Seaman C."/>
            <person name="Settipalli S."/>
            <person name="Sharpe T."/>
            <person name="Sheridan J."/>
            <person name="Sherpa N."/>
            <person name="Shi J."/>
            <person name="Smirnov S."/>
            <person name="Smith C."/>
            <person name="Sougnez C."/>
            <person name="Spencer B."/>
            <person name="Stalker J."/>
            <person name="Stange-thomann N."/>
            <person name="Stavropoulos S."/>
            <person name="Stetson K."/>
            <person name="Stone C."/>
            <person name="Stone S."/>
            <person name="Stubbs M."/>
            <person name="Talamas J."/>
            <person name="Tchuinga P."/>
            <person name="Tenzing P."/>
            <person name="Tesfaye S."/>
            <person name="Theodore J."/>
            <person name="Thoulutsang Y."/>
            <person name="Topham K."/>
            <person name="Towey S."/>
            <person name="Tsamla T."/>
            <person name="Tsomo N."/>
            <person name="Vallee D."/>
            <person name="Vassiliev H."/>
            <person name="Venkataraman V."/>
            <person name="Vinson J."/>
            <person name="Vo A."/>
            <person name="Wade C."/>
            <person name="Wang S."/>
            <person name="Wangchuk T."/>
            <person name="Wangdi T."/>
            <person name="Whittaker C."/>
            <person name="Wilkinson J."/>
            <person name="Wu Y."/>
            <person name="Wyman D."/>
            <person name="Yadav S."/>
            <person name="Yang S."/>
            <person name="Yang X."/>
            <person name="Yeager S."/>
            <person name="Yee E."/>
            <person name="Young G."/>
            <person name="Zainoun J."/>
            <person name="Zembeck L."/>
            <person name="Zimmer A."/>
            <person name="Zody M."/>
            <person name="Lander E."/>
        </authorList>
    </citation>
    <scope>NUCLEOTIDE SEQUENCE [LARGE SCALE GENOMIC DNA]</scope>
</reference>
<dbReference type="HOGENOM" id="CLU_3049633_0_0_1"/>
<keyword evidence="2" id="KW-1185">Reference proteome</keyword>
<dbReference type="AlphaFoldDB" id="H2YP17"/>
<organism evidence="1 2">
    <name type="scientific">Ciona savignyi</name>
    <name type="common">Pacific transparent sea squirt</name>
    <dbReference type="NCBI Taxonomy" id="51511"/>
    <lineage>
        <taxon>Eukaryota</taxon>
        <taxon>Metazoa</taxon>
        <taxon>Chordata</taxon>
        <taxon>Tunicata</taxon>
        <taxon>Ascidiacea</taxon>
        <taxon>Phlebobranchia</taxon>
        <taxon>Cionidae</taxon>
        <taxon>Ciona</taxon>
    </lineage>
</organism>
<name>H2YP17_CIOSA</name>
<protein>
    <submittedName>
        <fullName evidence="1">Uncharacterized protein</fullName>
    </submittedName>
</protein>
<evidence type="ECO:0000313" key="1">
    <source>
        <dbReference type="Ensembl" id="ENSCSAVP00000007075.1"/>
    </source>
</evidence>